<keyword evidence="3" id="KW-1185">Reference proteome</keyword>
<dbReference type="Proteomes" id="UP000812287">
    <property type="component" value="Unassembled WGS sequence"/>
</dbReference>
<evidence type="ECO:0000313" key="3">
    <source>
        <dbReference type="Proteomes" id="UP000812287"/>
    </source>
</evidence>
<protein>
    <submittedName>
        <fullName evidence="2">Uncharacterized protein</fullName>
    </submittedName>
</protein>
<dbReference type="RefSeq" id="XP_043034062.1">
    <property type="nucleotide sequence ID" value="XM_043179607.1"/>
</dbReference>
<reference evidence="2" key="1">
    <citation type="submission" date="2020-11" db="EMBL/GenBank/DDBJ databases">
        <title>Adaptations for nitrogen fixation in a non-lichenized fungal sporocarp promotes dispersal by wood-feeding termites.</title>
        <authorList>
            <consortium name="DOE Joint Genome Institute"/>
            <person name="Koch R.A."/>
            <person name="Yoon G."/>
            <person name="Arayal U."/>
            <person name="Lail K."/>
            <person name="Amirebrahimi M."/>
            <person name="Labutti K."/>
            <person name="Lipzen A."/>
            <person name="Riley R."/>
            <person name="Barry K."/>
            <person name="Henrissat B."/>
            <person name="Grigoriev I.V."/>
            <person name="Herr J.R."/>
            <person name="Aime M.C."/>
        </authorList>
    </citation>
    <scope>NUCLEOTIDE SEQUENCE</scope>
    <source>
        <strain evidence="2">MCA 3950</strain>
    </source>
</reference>
<comment type="caution">
    <text evidence="2">The sequence shown here is derived from an EMBL/GenBank/DDBJ whole genome shotgun (WGS) entry which is preliminary data.</text>
</comment>
<sequence length="195" mass="21962">MYISLSRKTSYSDEYDDVYLDIWVPEIYGLSATNLKRYLGVRPSIRKEYGVALHDIIEARKTGNSIIPIQADEGEESQEKRDEEERDDMTQPAPTFGVKGTCEEDLVEDREKRQDTGRVFNGGSKLAVADSGPTSTEALEQYPNPFREMEAKSQLAGFIVLCYSGIVQENLSSSTISFYYAYKAKKPTILVSVLM</sequence>
<dbReference type="AlphaFoldDB" id="A0A9P7VHB8"/>
<accession>A0A9P7VHB8</accession>
<gene>
    <name evidence="2" type="ORF">BT62DRAFT_1080799</name>
</gene>
<evidence type="ECO:0000256" key="1">
    <source>
        <dbReference type="SAM" id="MobiDB-lite"/>
    </source>
</evidence>
<proteinExistence type="predicted"/>
<evidence type="ECO:0000313" key="2">
    <source>
        <dbReference type="EMBL" id="KAG7440562.1"/>
    </source>
</evidence>
<organism evidence="2 3">
    <name type="scientific">Guyanagaster necrorhizus</name>
    <dbReference type="NCBI Taxonomy" id="856835"/>
    <lineage>
        <taxon>Eukaryota</taxon>
        <taxon>Fungi</taxon>
        <taxon>Dikarya</taxon>
        <taxon>Basidiomycota</taxon>
        <taxon>Agaricomycotina</taxon>
        <taxon>Agaricomycetes</taxon>
        <taxon>Agaricomycetidae</taxon>
        <taxon>Agaricales</taxon>
        <taxon>Marasmiineae</taxon>
        <taxon>Physalacriaceae</taxon>
        <taxon>Guyanagaster</taxon>
    </lineage>
</organism>
<feature type="region of interest" description="Disordered" evidence="1">
    <location>
        <begin position="67"/>
        <end position="137"/>
    </location>
</feature>
<dbReference type="EMBL" id="MU250570">
    <property type="protein sequence ID" value="KAG7440562.1"/>
    <property type="molecule type" value="Genomic_DNA"/>
</dbReference>
<dbReference type="OrthoDB" id="19861at2759"/>
<name>A0A9P7VHB8_9AGAR</name>
<dbReference type="GeneID" id="66101901"/>